<feature type="domain" description="Inner membrane component" evidence="2">
    <location>
        <begin position="69"/>
        <end position="119"/>
    </location>
</feature>
<accession>A0A6B1G3L6</accession>
<gene>
    <name evidence="3" type="ORF">F4148_17865</name>
</gene>
<proteinExistence type="predicted"/>
<evidence type="ECO:0000313" key="3">
    <source>
        <dbReference type="EMBL" id="MYH63529.1"/>
    </source>
</evidence>
<organism evidence="3">
    <name type="scientific">Caldilineaceae bacterium SB0675_bin_29</name>
    <dbReference type="NCBI Taxonomy" id="2605266"/>
    <lineage>
        <taxon>Bacteria</taxon>
        <taxon>Bacillati</taxon>
        <taxon>Chloroflexota</taxon>
        <taxon>Caldilineae</taxon>
        <taxon>Caldilineales</taxon>
        <taxon>Caldilineaceae</taxon>
    </lineage>
</organism>
<feature type="transmembrane region" description="Helical" evidence="1">
    <location>
        <begin position="72"/>
        <end position="100"/>
    </location>
</feature>
<dbReference type="NCBIfam" id="NF008740">
    <property type="entry name" value="PRK11770.1-2"/>
    <property type="match status" value="1"/>
</dbReference>
<dbReference type="InterPro" id="IPR005185">
    <property type="entry name" value="YccF"/>
</dbReference>
<dbReference type="PANTHER" id="PTHR42903:SF1">
    <property type="entry name" value="INNER MEMBRANE PROTEIN YCCF"/>
    <property type="match status" value="1"/>
</dbReference>
<name>A0A6B1G3L6_9CHLR</name>
<dbReference type="EMBL" id="VYDA01000631">
    <property type="protein sequence ID" value="MYH63529.1"/>
    <property type="molecule type" value="Genomic_DNA"/>
</dbReference>
<dbReference type="InterPro" id="IPR031308">
    <property type="entry name" value="UCP028777"/>
</dbReference>
<reference evidence="3" key="1">
    <citation type="submission" date="2019-09" db="EMBL/GenBank/DDBJ databases">
        <title>Characterisation of the sponge microbiome using genome-centric metagenomics.</title>
        <authorList>
            <person name="Engelberts J.P."/>
            <person name="Robbins S.J."/>
            <person name="De Goeij J.M."/>
            <person name="Aranda M."/>
            <person name="Bell S.C."/>
            <person name="Webster N.S."/>
        </authorList>
    </citation>
    <scope>NUCLEOTIDE SEQUENCE</scope>
    <source>
        <strain evidence="3">SB0675_bin_29</strain>
    </source>
</reference>
<keyword evidence="1" id="KW-1133">Transmembrane helix</keyword>
<evidence type="ECO:0000259" key="2">
    <source>
        <dbReference type="Pfam" id="PF03733"/>
    </source>
</evidence>
<sequence length="133" mass="14349">MSTLGNIIWLIFGGLIAALGYLIGGLLLCITIIGIPFGLQSVKIAVATLAPFGKEVVEGQHANSPLRVLFNLIWLILFGWEIALAHLISALILTITVLGIPFAKQHIKLIPLALFPFGRDLMNLEAGQRVVRG</sequence>
<comment type="caution">
    <text evidence="3">The sequence shown here is derived from an EMBL/GenBank/DDBJ whole genome shotgun (WGS) entry which is preliminary data.</text>
</comment>
<evidence type="ECO:0000256" key="1">
    <source>
        <dbReference type="SAM" id="Phobius"/>
    </source>
</evidence>
<dbReference type="AlphaFoldDB" id="A0A6B1G3L6"/>
<feature type="transmembrane region" description="Helical" evidence="1">
    <location>
        <begin position="7"/>
        <end position="35"/>
    </location>
</feature>
<dbReference type="PIRSF" id="PIRSF028777">
    <property type="entry name" value="UCP028777"/>
    <property type="match status" value="1"/>
</dbReference>
<keyword evidence="1" id="KW-0472">Membrane</keyword>
<dbReference type="GO" id="GO:0005886">
    <property type="term" value="C:plasma membrane"/>
    <property type="evidence" value="ECO:0007669"/>
    <property type="project" value="TreeGrafter"/>
</dbReference>
<dbReference type="Pfam" id="PF03733">
    <property type="entry name" value="YccF"/>
    <property type="match status" value="2"/>
</dbReference>
<dbReference type="PANTHER" id="PTHR42903">
    <property type="entry name" value="INNER MEMBRANE PROTEIN YCCF"/>
    <property type="match status" value="1"/>
</dbReference>
<feature type="domain" description="Inner membrane component" evidence="2">
    <location>
        <begin position="4"/>
        <end position="54"/>
    </location>
</feature>
<keyword evidence="1" id="KW-0812">Transmembrane</keyword>
<protein>
    <submittedName>
        <fullName evidence="3">YccF domain-containing protein</fullName>
    </submittedName>
</protein>
<dbReference type="InterPro" id="IPR052937">
    <property type="entry name" value="Inner_membrane_protein"/>
</dbReference>